<reference evidence="1" key="1">
    <citation type="submission" date="2018-05" db="EMBL/GenBank/DDBJ databases">
        <authorList>
            <person name="Lanie J.A."/>
            <person name="Ng W.-L."/>
            <person name="Kazmierczak K.M."/>
            <person name="Andrzejewski T.M."/>
            <person name="Davidsen T.M."/>
            <person name="Wayne K.J."/>
            <person name="Tettelin H."/>
            <person name="Glass J.I."/>
            <person name="Rusch D."/>
            <person name="Podicherti R."/>
            <person name="Tsui H.-C.T."/>
            <person name="Winkler M.E."/>
        </authorList>
    </citation>
    <scope>NUCLEOTIDE SEQUENCE</scope>
</reference>
<dbReference type="PANTHER" id="PTHR36452">
    <property type="entry name" value="CHROMOSOME 12, WHOLE GENOME SHOTGUN SEQUENCE"/>
    <property type="match status" value="1"/>
</dbReference>
<dbReference type="NCBIfam" id="TIGR02453">
    <property type="entry name" value="TIGR02453 family protein"/>
    <property type="match status" value="1"/>
</dbReference>
<dbReference type="Pfam" id="PF09365">
    <property type="entry name" value="DUF2461"/>
    <property type="match status" value="1"/>
</dbReference>
<dbReference type="PANTHER" id="PTHR36452:SF1">
    <property type="entry name" value="DUF2461 DOMAIN-CONTAINING PROTEIN"/>
    <property type="match status" value="1"/>
</dbReference>
<gene>
    <name evidence="1" type="ORF">METZ01_LOCUS227304</name>
</gene>
<evidence type="ECO:0000313" key="1">
    <source>
        <dbReference type="EMBL" id="SVB74450.1"/>
    </source>
</evidence>
<dbReference type="PIRSF" id="PIRSF028451">
    <property type="entry name" value="UCP028451"/>
    <property type="match status" value="1"/>
</dbReference>
<dbReference type="InterPro" id="IPR012808">
    <property type="entry name" value="CHP02453"/>
</dbReference>
<name>A0A382GGZ5_9ZZZZ</name>
<accession>A0A382GGZ5</accession>
<sequence>MAAKTYFTGNTIRFLKDLKENNNREWFAKNRSRYEEQLKDPALQLITDCAPECAKISPHFMATPRSLFRIYRDTRFSRDKSPYKTHAGIHFRHDQSKDVHAPGFYLHIEPRSVFAGIGVWRPDAVALKKIRDHIVEEPDTWKRASQAKKFKETFELEGDRLKRPPKGFDPDHPLIEELKWKDYLGVSRLPQSFATTPALPKELFKIFAAGTLFMRFLCEALGVPF</sequence>
<protein>
    <recommendedName>
        <fullName evidence="2">TIGR02453 family protein</fullName>
    </recommendedName>
</protein>
<dbReference type="AlphaFoldDB" id="A0A382GGZ5"/>
<organism evidence="1">
    <name type="scientific">marine metagenome</name>
    <dbReference type="NCBI Taxonomy" id="408172"/>
    <lineage>
        <taxon>unclassified sequences</taxon>
        <taxon>metagenomes</taxon>
        <taxon>ecological metagenomes</taxon>
    </lineage>
</organism>
<evidence type="ECO:0008006" key="2">
    <source>
        <dbReference type="Google" id="ProtNLM"/>
    </source>
</evidence>
<dbReference type="EMBL" id="UINC01055499">
    <property type="protein sequence ID" value="SVB74450.1"/>
    <property type="molecule type" value="Genomic_DNA"/>
</dbReference>
<proteinExistence type="predicted"/>
<dbReference type="InterPro" id="IPR015996">
    <property type="entry name" value="UCP028451"/>
</dbReference>